<dbReference type="KEGG" id="blep:AL038_17155"/>
<dbReference type="GO" id="GO:0016887">
    <property type="term" value="F:ATP hydrolysis activity"/>
    <property type="evidence" value="ECO:0007669"/>
    <property type="project" value="InterPro"/>
</dbReference>
<dbReference type="PANTHER" id="PTHR43581">
    <property type="entry name" value="ATP/GTP PHOSPHATASE"/>
    <property type="match status" value="1"/>
</dbReference>
<keyword evidence="4" id="KW-1185">Reference proteome</keyword>
<dbReference type="RefSeq" id="WP_062154912.1">
    <property type="nucleotide sequence ID" value="NZ_CP012373.2"/>
</dbReference>
<dbReference type="GO" id="GO:0006302">
    <property type="term" value="P:double-strand break repair"/>
    <property type="evidence" value="ECO:0007669"/>
    <property type="project" value="InterPro"/>
</dbReference>
<organism evidence="3 4">
    <name type="scientific">Beggiatoa leptomitoformis</name>
    <dbReference type="NCBI Taxonomy" id="288004"/>
    <lineage>
        <taxon>Bacteria</taxon>
        <taxon>Pseudomonadati</taxon>
        <taxon>Pseudomonadota</taxon>
        <taxon>Gammaproteobacteria</taxon>
        <taxon>Thiotrichales</taxon>
        <taxon>Thiotrichaceae</taxon>
        <taxon>Beggiatoa</taxon>
    </lineage>
</organism>
<proteinExistence type="predicted"/>
<sequence>MIRTLKIQGFKSINDQTIELGRVNCLIGDNGVGKSNLLEAIGVLSAAAYGIVDNESLMRRGVRTSLPRLYKSSFSDQDPPKHIHISVEGENEETYQVSLKNPMSHPKLAWIFIDELLKDTQDPIVSDKQRRNKKNLNTKAGLAALKLVELEPTSPAAQLMQCLQEYAIYCPNTPTLRNVESDAQPRNPVGLNGGQLAEAFAELRKQLNKDNDEVSLEILDTVLDLISWSVDIDTVKEGTKSVLKFTDRFMNNSRNKLTAGDASEGALYVLFYAALCLLPNAPHLFAIDNLDQSLNPRLAIRLTERLSDWLKNNTPDRQILFTVHNPAILDGLDLTDPEIRLFAIERDSNGMTCVRRIELSECLLKLNQEYPLSRLWLMGRLGAVPNV</sequence>
<name>A0A2N9YDD0_9GAMM</name>
<feature type="domain" description="ATPase AAA-type core" evidence="1">
    <location>
        <begin position="232"/>
        <end position="330"/>
    </location>
</feature>
<dbReference type="InterPro" id="IPR051396">
    <property type="entry name" value="Bact_Antivir_Def_Nuclease"/>
</dbReference>
<reference evidence="4" key="1">
    <citation type="submission" date="2016-12" db="EMBL/GenBank/DDBJ databases">
        <title>Complete Genome Sequence of Beggiatoa leptomitiformis D-401.</title>
        <authorList>
            <person name="Fomenkov A."/>
            <person name="Vincze T."/>
            <person name="Grabovich M."/>
            <person name="Anton B.P."/>
            <person name="Dubinina G."/>
            <person name="Orlova M."/>
            <person name="Belousova E."/>
            <person name="Roberts R.J."/>
        </authorList>
    </citation>
    <scope>NUCLEOTIDE SEQUENCE [LARGE SCALE GENOMIC DNA]</scope>
    <source>
        <strain evidence="4">D-401</strain>
    </source>
</reference>
<dbReference type="SUPFAM" id="SSF52540">
    <property type="entry name" value="P-loop containing nucleoside triphosphate hydrolases"/>
    <property type="match status" value="1"/>
</dbReference>
<protein>
    <submittedName>
        <fullName evidence="3">AAA family ATPase</fullName>
    </submittedName>
</protein>
<dbReference type="InterPro" id="IPR014555">
    <property type="entry name" value="RecF-like"/>
</dbReference>
<dbReference type="Pfam" id="PF13304">
    <property type="entry name" value="AAA_21"/>
    <property type="match status" value="1"/>
</dbReference>
<dbReference type="PIRSF" id="PIRSF029347">
    <property type="entry name" value="RecF"/>
    <property type="match status" value="1"/>
</dbReference>
<dbReference type="InterPro" id="IPR027417">
    <property type="entry name" value="P-loop_NTPase"/>
</dbReference>
<evidence type="ECO:0000259" key="2">
    <source>
        <dbReference type="Pfam" id="PF13476"/>
    </source>
</evidence>
<feature type="domain" description="Rad50/SbcC-type AAA" evidence="2">
    <location>
        <begin position="5"/>
        <end position="210"/>
    </location>
</feature>
<dbReference type="InterPro" id="IPR003959">
    <property type="entry name" value="ATPase_AAA_core"/>
</dbReference>
<accession>A0A2N9YDD0</accession>
<dbReference type="EMBL" id="CP018889">
    <property type="protein sequence ID" value="AUI68490.1"/>
    <property type="molecule type" value="Genomic_DNA"/>
</dbReference>
<evidence type="ECO:0000313" key="3">
    <source>
        <dbReference type="EMBL" id="AUI68490.1"/>
    </source>
</evidence>
<gene>
    <name evidence="3" type="ORF">BLE401_07080</name>
</gene>
<evidence type="ECO:0000259" key="1">
    <source>
        <dbReference type="Pfam" id="PF13304"/>
    </source>
</evidence>
<evidence type="ECO:0000313" key="4">
    <source>
        <dbReference type="Proteomes" id="UP000234271"/>
    </source>
</evidence>
<dbReference type="Gene3D" id="3.40.50.300">
    <property type="entry name" value="P-loop containing nucleotide triphosphate hydrolases"/>
    <property type="match status" value="1"/>
</dbReference>
<dbReference type="InterPro" id="IPR038729">
    <property type="entry name" value="Rad50/SbcC_AAA"/>
</dbReference>
<dbReference type="OrthoDB" id="104167at2"/>
<dbReference type="PANTHER" id="PTHR43581:SF2">
    <property type="entry name" value="EXCINUCLEASE ATPASE SUBUNIT"/>
    <property type="match status" value="1"/>
</dbReference>
<dbReference type="Proteomes" id="UP000234271">
    <property type="component" value="Chromosome"/>
</dbReference>
<dbReference type="Pfam" id="PF13476">
    <property type="entry name" value="AAA_23"/>
    <property type="match status" value="1"/>
</dbReference>
<dbReference type="AlphaFoldDB" id="A0A2N9YDD0"/>
<dbReference type="GO" id="GO:0005524">
    <property type="term" value="F:ATP binding"/>
    <property type="evidence" value="ECO:0007669"/>
    <property type="project" value="InterPro"/>
</dbReference>
<dbReference type="STRING" id="288004.AL038_17155"/>